<accession>A0A1H2YE37</accession>
<evidence type="ECO:0000313" key="7">
    <source>
        <dbReference type="EMBL" id="SDX03281.1"/>
    </source>
</evidence>
<dbReference type="InterPro" id="IPR006483">
    <property type="entry name" value="CRISPR-assoc_Cas3_HD"/>
</dbReference>
<dbReference type="PROSITE" id="PS51643">
    <property type="entry name" value="HD_CAS3"/>
    <property type="match status" value="1"/>
</dbReference>
<dbReference type="GO" id="GO:0003676">
    <property type="term" value="F:nucleic acid binding"/>
    <property type="evidence" value="ECO:0007669"/>
    <property type="project" value="InterPro"/>
</dbReference>
<dbReference type="AlphaFoldDB" id="A0A1H2YE37"/>
<comment type="caution">
    <text evidence="7">The sequence shown here is derived from an EMBL/GenBank/DDBJ whole genome shotgun (WGS) entry which is preliminary data.</text>
</comment>
<dbReference type="Pfam" id="PF00270">
    <property type="entry name" value="DEAD"/>
    <property type="match status" value="1"/>
</dbReference>
<keyword evidence="4" id="KW-0067">ATP-binding</keyword>
<evidence type="ECO:0000256" key="4">
    <source>
        <dbReference type="ARBA" id="ARBA00022840"/>
    </source>
</evidence>
<dbReference type="EMBL" id="FNOP01000011">
    <property type="protein sequence ID" value="SDX03281.1"/>
    <property type="molecule type" value="Genomic_DNA"/>
</dbReference>
<sequence>MKQYLAHSAKETYPAQPYEIHIRHVLKKVEESLGELAPFLSENQQNMLGTEARLAAIYHDLGKLEPENQDCLSGVKPAARLPLHHMDAGCAFLLPQDSFAGITVYSHHVGLPNFSDEFLKDEKAFRDQELYNRTNRDLPALLSIQRLLLGTELEQISSAAGDFAGNIQVFLRLLLSIQASADFTDAAETYGNSQLTAIPRLRAEERLKALDAYVQNLGKGESDTRNQLRLQFYREMQEKTMQAPYSFCDAPVGSGKTTAVMAHLLRQSIHTGARRIFVILPFTNIINQSVKVYRKALTLPGENPREVVAAVHSKVDFEQEAYRQLSSSWQAPVIVTTAVAFFETLASNRPSVLRRLQQLPGSVFFLDEAHAQLPLSLIPLALKWITCLSQEYSCYWVFASGSLVQYWKIKEMLPKSMMSMKVPALVQENIRKKLAQYDTRRLSFRWRPEPVSKEELVQWVSSAPGPRLLIVNTVQTAAVLAKILEKQQGKEKVEHMSTALMPSHREKVLKVIQKRLADLKDRDWTLVATSCVEAGVDMSFCSGFRECASVVSLLQTAGRINRNGENQDAAVWTFLLRDDPMLTRNKSSQIAGSILQGYFERGKTISPELSTQSILDEIHQYDYVLKKAKKLLEEEESCSFADVCKGFKVIDEDTVPVIVDTDLLEKIQNKMASWNDFQMGSVSIRRSCLEKWKVQAIDPGKELYRWTLGYDMFIGYMKGVLEMVKQ</sequence>
<dbReference type="InterPro" id="IPR011545">
    <property type="entry name" value="DEAD/DEAH_box_helicase_dom"/>
</dbReference>
<protein>
    <submittedName>
        <fullName evidence="7">DEAD/DEAH box helicase</fullName>
    </submittedName>
</protein>
<dbReference type="Gene3D" id="3.40.50.300">
    <property type="entry name" value="P-loop containing nucleotide triphosphate hydrolases"/>
    <property type="match status" value="2"/>
</dbReference>
<organism evidence="7 8">
    <name type="scientific">Acidaminococcus fermentans</name>
    <dbReference type="NCBI Taxonomy" id="905"/>
    <lineage>
        <taxon>Bacteria</taxon>
        <taxon>Bacillati</taxon>
        <taxon>Bacillota</taxon>
        <taxon>Negativicutes</taxon>
        <taxon>Acidaminococcales</taxon>
        <taxon>Acidaminococcaceae</taxon>
        <taxon>Acidaminococcus</taxon>
    </lineage>
</organism>
<evidence type="ECO:0000256" key="2">
    <source>
        <dbReference type="ARBA" id="ARBA00022801"/>
    </source>
</evidence>
<dbReference type="SUPFAM" id="SSF52540">
    <property type="entry name" value="P-loop containing nucleoside triphosphate hydrolases"/>
    <property type="match status" value="1"/>
</dbReference>
<dbReference type="InterPro" id="IPR014001">
    <property type="entry name" value="Helicase_ATP-bd"/>
</dbReference>
<dbReference type="GO" id="GO:0004386">
    <property type="term" value="F:helicase activity"/>
    <property type="evidence" value="ECO:0007669"/>
    <property type="project" value="UniProtKB-KW"/>
</dbReference>
<keyword evidence="2" id="KW-0378">Hydrolase</keyword>
<dbReference type="GO" id="GO:0005524">
    <property type="term" value="F:ATP binding"/>
    <property type="evidence" value="ECO:0007669"/>
    <property type="project" value="UniProtKB-KW"/>
</dbReference>
<evidence type="ECO:0000313" key="8">
    <source>
        <dbReference type="Proteomes" id="UP000182379"/>
    </source>
</evidence>
<dbReference type="SMART" id="SM00487">
    <property type="entry name" value="DEXDc"/>
    <property type="match status" value="1"/>
</dbReference>
<gene>
    <name evidence="7" type="ORF">SAMN05216495_1114</name>
</gene>
<proteinExistence type="predicted"/>
<dbReference type="GO" id="GO:0016787">
    <property type="term" value="F:hydrolase activity"/>
    <property type="evidence" value="ECO:0007669"/>
    <property type="project" value="UniProtKB-KW"/>
</dbReference>
<dbReference type="Pfam" id="PF22590">
    <property type="entry name" value="Cas3-like_C_2"/>
    <property type="match status" value="1"/>
</dbReference>
<dbReference type="Proteomes" id="UP000182379">
    <property type="component" value="Unassembled WGS sequence"/>
</dbReference>
<evidence type="ECO:0000259" key="6">
    <source>
        <dbReference type="PROSITE" id="PS51643"/>
    </source>
</evidence>
<evidence type="ECO:0000256" key="3">
    <source>
        <dbReference type="ARBA" id="ARBA00022806"/>
    </source>
</evidence>
<name>A0A1H2YE37_ACIFE</name>
<keyword evidence="1" id="KW-0547">Nucleotide-binding</keyword>
<evidence type="ECO:0000256" key="1">
    <source>
        <dbReference type="ARBA" id="ARBA00022741"/>
    </source>
</evidence>
<dbReference type="CDD" id="cd09641">
    <property type="entry name" value="Cas3''_I"/>
    <property type="match status" value="1"/>
</dbReference>
<dbReference type="InterPro" id="IPR054712">
    <property type="entry name" value="Cas3-like_dom"/>
</dbReference>
<dbReference type="RefSeq" id="WP_074706648.1">
    <property type="nucleotide sequence ID" value="NZ_FNOP01000011.1"/>
</dbReference>
<dbReference type="GO" id="GO:0051607">
    <property type="term" value="P:defense response to virus"/>
    <property type="evidence" value="ECO:0007669"/>
    <property type="project" value="UniProtKB-KW"/>
</dbReference>
<feature type="domain" description="HD Cas3-type" evidence="6">
    <location>
        <begin position="11"/>
        <end position="184"/>
    </location>
</feature>
<reference evidence="7 8" key="1">
    <citation type="submission" date="2016-10" db="EMBL/GenBank/DDBJ databases">
        <authorList>
            <person name="Varghese N."/>
            <person name="Submissions S."/>
        </authorList>
    </citation>
    <scope>NUCLEOTIDE SEQUENCE [LARGE SCALE GENOMIC DNA]</scope>
    <source>
        <strain evidence="7 8">WCC6</strain>
    </source>
</reference>
<evidence type="ECO:0000256" key="5">
    <source>
        <dbReference type="ARBA" id="ARBA00023118"/>
    </source>
</evidence>
<keyword evidence="5" id="KW-0051">Antiviral defense</keyword>
<dbReference type="InterPro" id="IPR027417">
    <property type="entry name" value="P-loop_NTPase"/>
</dbReference>
<keyword evidence="3 7" id="KW-0347">Helicase</keyword>